<feature type="domain" description="Actinobacteria/chloroflexi VLRF1 release factor" evidence="1">
    <location>
        <begin position="75"/>
        <end position="203"/>
    </location>
</feature>
<dbReference type="AlphaFoldDB" id="A0A1H1NAE3"/>
<proteinExistence type="predicted"/>
<protein>
    <recommendedName>
        <fullName evidence="1">Actinobacteria/chloroflexi VLRF1 release factor domain-containing protein</fullName>
    </recommendedName>
</protein>
<sequence length="208" mass="21810">MSSAAEVLVAVDRVPRWADNFVARHGPTSLVVRDGVLAGEAQDGSTYDVRLPFARAYDGPPDVGGVAAACAPPARWGVLLVRKGGFAVALLEGAATVASKVGQRHVQGRTKAGGQSQQRFARRRDNQARAAYDAAADHAVRVLGQPDAGHLPVVTGGDHEAVAAVLADRRLAALEVVAPWLPVPDPRRSVLEQAVLDAQALRVSVRNA</sequence>
<dbReference type="STRING" id="642780.SAMN04488570_0810"/>
<dbReference type="OrthoDB" id="3728778at2"/>
<dbReference type="EMBL" id="LT629757">
    <property type="protein sequence ID" value="SDR95685.1"/>
    <property type="molecule type" value="Genomic_DNA"/>
</dbReference>
<dbReference type="Proteomes" id="UP000198859">
    <property type="component" value="Chromosome I"/>
</dbReference>
<dbReference type="InterPro" id="IPR042226">
    <property type="entry name" value="eFR1_2_sf"/>
</dbReference>
<organism evidence="2 3">
    <name type="scientific">Nocardioides scoriae</name>
    <dbReference type="NCBI Taxonomy" id="642780"/>
    <lineage>
        <taxon>Bacteria</taxon>
        <taxon>Bacillati</taxon>
        <taxon>Actinomycetota</taxon>
        <taxon>Actinomycetes</taxon>
        <taxon>Propionibacteriales</taxon>
        <taxon>Nocardioidaceae</taxon>
        <taxon>Nocardioides</taxon>
    </lineage>
</organism>
<evidence type="ECO:0000313" key="3">
    <source>
        <dbReference type="Proteomes" id="UP000198859"/>
    </source>
</evidence>
<dbReference type="NCBIfam" id="NF041024">
    <property type="entry name" value="acVLRF1_NCBI"/>
    <property type="match status" value="1"/>
</dbReference>
<dbReference type="SUPFAM" id="SSF53137">
    <property type="entry name" value="Translational machinery components"/>
    <property type="match status" value="1"/>
</dbReference>
<dbReference type="Pfam" id="PF18859">
    <property type="entry name" value="acVLRF1"/>
    <property type="match status" value="1"/>
</dbReference>
<dbReference type="Gene3D" id="3.30.420.60">
    <property type="entry name" value="eRF1 domain 2"/>
    <property type="match status" value="1"/>
</dbReference>
<reference evidence="3" key="1">
    <citation type="submission" date="2016-10" db="EMBL/GenBank/DDBJ databases">
        <authorList>
            <person name="Varghese N."/>
            <person name="Submissions S."/>
        </authorList>
    </citation>
    <scope>NUCLEOTIDE SEQUENCE [LARGE SCALE GENOMIC DNA]</scope>
    <source>
        <strain evidence="3">DSM 22127</strain>
    </source>
</reference>
<dbReference type="InterPro" id="IPR040783">
    <property type="entry name" value="VLRF1"/>
</dbReference>
<evidence type="ECO:0000313" key="2">
    <source>
        <dbReference type="EMBL" id="SDR95685.1"/>
    </source>
</evidence>
<accession>A0A1H1NAE3</accession>
<gene>
    <name evidence="2" type="ORF">SAMN04488570_0810</name>
</gene>
<evidence type="ECO:0000259" key="1">
    <source>
        <dbReference type="Pfam" id="PF18859"/>
    </source>
</evidence>
<name>A0A1H1NAE3_9ACTN</name>
<keyword evidence="3" id="KW-1185">Reference proteome</keyword>
<dbReference type="RefSeq" id="WP_091726379.1">
    <property type="nucleotide sequence ID" value="NZ_LT629757.1"/>
</dbReference>